<dbReference type="Pfam" id="PF00078">
    <property type="entry name" value="RVT_1"/>
    <property type="match status" value="1"/>
</dbReference>
<evidence type="ECO:0000256" key="10">
    <source>
        <dbReference type="ARBA" id="ARBA00022884"/>
    </source>
</evidence>
<dbReference type="InterPro" id="IPR056924">
    <property type="entry name" value="SH3_Tf2-1"/>
</dbReference>
<evidence type="ECO:0000256" key="14">
    <source>
        <dbReference type="ARBA" id="ARBA00023125"/>
    </source>
</evidence>
<feature type="region of interest" description="Disordered" evidence="16">
    <location>
        <begin position="1085"/>
        <end position="1153"/>
    </location>
</feature>
<feature type="domain" description="Integrase catalytic" evidence="18">
    <location>
        <begin position="713"/>
        <end position="872"/>
    </location>
</feature>
<evidence type="ECO:0000256" key="1">
    <source>
        <dbReference type="ARBA" id="ARBA00022670"/>
    </source>
</evidence>
<dbReference type="Gene3D" id="3.30.420.10">
    <property type="entry name" value="Ribonuclease H-like superfamily/Ribonuclease H"/>
    <property type="match status" value="1"/>
</dbReference>
<keyword evidence="11" id="KW-0229">DNA integration</keyword>
<gene>
    <name evidence="19" type="ORF">ONZ51_g1792</name>
</gene>
<evidence type="ECO:0000259" key="18">
    <source>
        <dbReference type="PROSITE" id="PS50994"/>
    </source>
</evidence>
<dbReference type="AlphaFoldDB" id="A0AAD7U331"/>
<dbReference type="GO" id="GO:0003964">
    <property type="term" value="F:RNA-directed DNA polymerase activity"/>
    <property type="evidence" value="ECO:0007669"/>
    <property type="project" value="UniProtKB-KW"/>
</dbReference>
<feature type="compositionally biased region" description="Polar residues" evidence="16">
    <location>
        <begin position="1123"/>
        <end position="1140"/>
    </location>
</feature>
<dbReference type="GO" id="GO:0003887">
    <property type="term" value="F:DNA-directed DNA polymerase activity"/>
    <property type="evidence" value="ECO:0007669"/>
    <property type="project" value="UniProtKB-KW"/>
</dbReference>
<keyword evidence="5" id="KW-0479">Metal-binding</keyword>
<dbReference type="InterPro" id="IPR036397">
    <property type="entry name" value="RNaseH_sf"/>
</dbReference>
<dbReference type="InterPro" id="IPR041373">
    <property type="entry name" value="RT_RNaseH"/>
</dbReference>
<evidence type="ECO:0000256" key="6">
    <source>
        <dbReference type="ARBA" id="ARBA00022750"/>
    </source>
</evidence>
<keyword evidence="10" id="KW-0694">RNA-binding</keyword>
<dbReference type="Pfam" id="PF24626">
    <property type="entry name" value="SH3_Tf2-1"/>
    <property type="match status" value="1"/>
</dbReference>
<dbReference type="InterPro" id="IPR001584">
    <property type="entry name" value="Integrase_cat-core"/>
</dbReference>
<evidence type="ECO:0000256" key="8">
    <source>
        <dbReference type="ARBA" id="ARBA00022801"/>
    </source>
</evidence>
<evidence type="ECO:0000256" key="11">
    <source>
        <dbReference type="ARBA" id="ARBA00022908"/>
    </source>
</evidence>
<keyword evidence="1" id="KW-0645">Protease</keyword>
<evidence type="ECO:0000256" key="7">
    <source>
        <dbReference type="ARBA" id="ARBA00022759"/>
    </source>
</evidence>
<protein>
    <submittedName>
        <fullName evidence="19">Uncharacterized protein</fullName>
    </submittedName>
</protein>
<evidence type="ECO:0000256" key="15">
    <source>
        <dbReference type="ARBA" id="ARBA00023172"/>
    </source>
</evidence>
<dbReference type="SUPFAM" id="SSF53098">
    <property type="entry name" value="Ribonuclease H-like"/>
    <property type="match status" value="1"/>
</dbReference>
<dbReference type="SUPFAM" id="SSF54160">
    <property type="entry name" value="Chromo domain-like"/>
    <property type="match status" value="1"/>
</dbReference>
<reference evidence="19" key="1">
    <citation type="submission" date="2022-11" db="EMBL/GenBank/DDBJ databases">
        <title>Genome Sequence of Cubamyces cubensis.</title>
        <authorList>
            <person name="Buettner E."/>
        </authorList>
    </citation>
    <scope>NUCLEOTIDE SEQUENCE</scope>
    <source>
        <strain evidence="19">MPL-01</strain>
    </source>
</reference>
<dbReference type="PANTHER" id="PTHR37984">
    <property type="entry name" value="PROTEIN CBG26694"/>
    <property type="match status" value="1"/>
</dbReference>
<keyword evidence="4" id="KW-0540">Nuclease</keyword>
<evidence type="ECO:0000256" key="16">
    <source>
        <dbReference type="SAM" id="MobiDB-lite"/>
    </source>
</evidence>
<evidence type="ECO:0000313" key="20">
    <source>
        <dbReference type="Proteomes" id="UP001215151"/>
    </source>
</evidence>
<keyword evidence="15" id="KW-0233">DNA recombination</keyword>
<dbReference type="Pfam" id="PF17917">
    <property type="entry name" value="RT_RNaseH"/>
    <property type="match status" value="1"/>
</dbReference>
<feature type="region of interest" description="Disordered" evidence="16">
    <location>
        <begin position="550"/>
        <end position="580"/>
    </location>
</feature>
<dbReference type="InterPro" id="IPR050951">
    <property type="entry name" value="Retrovirus_Pol_polyprotein"/>
</dbReference>
<dbReference type="EMBL" id="JAPEVG010000026">
    <property type="protein sequence ID" value="KAJ8495258.1"/>
    <property type="molecule type" value="Genomic_DNA"/>
</dbReference>
<dbReference type="GO" id="GO:0015074">
    <property type="term" value="P:DNA integration"/>
    <property type="evidence" value="ECO:0007669"/>
    <property type="project" value="UniProtKB-KW"/>
</dbReference>
<name>A0AAD7U331_9APHY</name>
<dbReference type="Proteomes" id="UP001215151">
    <property type="component" value="Unassembled WGS sequence"/>
</dbReference>
<dbReference type="CDD" id="cd00024">
    <property type="entry name" value="CD_CSD"/>
    <property type="match status" value="1"/>
</dbReference>
<dbReference type="CDD" id="cd01647">
    <property type="entry name" value="RT_LTR"/>
    <property type="match status" value="1"/>
</dbReference>
<keyword evidence="12" id="KW-0695">RNA-directed DNA polymerase</keyword>
<dbReference type="PROSITE" id="PS50878">
    <property type="entry name" value="RT_POL"/>
    <property type="match status" value="1"/>
</dbReference>
<evidence type="ECO:0000256" key="3">
    <source>
        <dbReference type="ARBA" id="ARBA00022695"/>
    </source>
</evidence>
<evidence type="ECO:0000313" key="19">
    <source>
        <dbReference type="EMBL" id="KAJ8495258.1"/>
    </source>
</evidence>
<dbReference type="SUPFAM" id="SSF56672">
    <property type="entry name" value="DNA/RNA polymerases"/>
    <property type="match status" value="1"/>
</dbReference>
<dbReference type="Gene3D" id="1.10.340.70">
    <property type="match status" value="1"/>
</dbReference>
<dbReference type="GO" id="GO:0006508">
    <property type="term" value="P:proteolysis"/>
    <property type="evidence" value="ECO:0007669"/>
    <property type="project" value="UniProtKB-KW"/>
</dbReference>
<dbReference type="GO" id="GO:0003723">
    <property type="term" value="F:RNA binding"/>
    <property type="evidence" value="ECO:0007669"/>
    <property type="project" value="UniProtKB-KW"/>
</dbReference>
<dbReference type="GO" id="GO:0046872">
    <property type="term" value="F:metal ion binding"/>
    <property type="evidence" value="ECO:0007669"/>
    <property type="project" value="UniProtKB-KW"/>
</dbReference>
<keyword evidence="20" id="KW-1185">Reference proteome</keyword>
<evidence type="ECO:0000256" key="4">
    <source>
        <dbReference type="ARBA" id="ARBA00022722"/>
    </source>
</evidence>
<keyword evidence="9" id="KW-0460">Magnesium</keyword>
<dbReference type="InterPro" id="IPR043128">
    <property type="entry name" value="Rev_trsase/Diguanyl_cyclase"/>
</dbReference>
<feature type="compositionally biased region" description="Polar residues" evidence="16">
    <location>
        <begin position="1101"/>
        <end position="1112"/>
    </location>
</feature>
<dbReference type="PROSITE" id="PS50994">
    <property type="entry name" value="INTEGRASE"/>
    <property type="match status" value="1"/>
</dbReference>
<dbReference type="CDD" id="cd09274">
    <property type="entry name" value="RNase_HI_RT_Ty3"/>
    <property type="match status" value="1"/>
</dbReference>
<evidence type="ECO:0000256" key="13">
    <source>
        <dbReference type="ARBA" id="ARBA00022932"/>
    </source>
</evidence>
<dbReference type="InterPro" id="IPR012337">
    <property type="entry name" value="RNaseH-like_sf"/>
</dbReference>
<dbReference type="GO" id="GO:0006310">
    <property type="term" value="P:DNA recombination"/>
    <property type="evidence" value="ECO:0007669"/>
    <property type="project" value="UniProtKB-KW"/>
</dbReference>
<evidence type="ECO:0000256" key="12">
    <source>
        <dbReference type="ARBA" id="ARBA00022918"/>
    </source>
</evidence>
<dbReference type="Gene3D" id="3.10.10.10">
    <property type="entry name" value="HIV Type 1 Reverse Transcriptase, subunit A, domain 1"/>
    <property type="match status" value="1"/>
</dbReference>
<dbReference type="InterPro" id="IPR016197">
    <property type="entry name" value="Chromo-like_dom_sf"/>
</dbReference>
<dbReference type="FunFam" id="3.30.70.270:FF:000063">
    <property type="entry name" value="Zinc knuckle domaincontaining protein"/>
    <property type="match status" value="1"/>
</dbReference>
<dbReference type="GO" id="GO:0005634">
    <property type="term" value="C:nucleus"/>
    <property type="evidence" value="ECO:0007669"/>
    <property type="project" value="UniProtKB-ARBA"/>
</dbReference>
<dbReference type="InterPro" id="IPR043502">
    <property type="entry name" value="DNA/RNA_pol_sf"/>
</dbReference>
<feature type="domain" description="Reverse transcriptase" evidence="17">
    <location>
        <begin position="116"/>
        <end position="295"/>
    </location>
</feature>
<dbReference type="GO" id="GO:0003677">
    <property type="term" value="F:DNA binding"/>
    <property type="evidence" value="ECO:0007669"/>
    <property type="project" value="UniProtKB-KW"/>
</dbReference>
<keyword evidence="14" id="KW-0238">DNA-binding</keyword>
<dbReference type="Gene3D" id="3.30.70.270">
    <property type="match status" value="2"/>
</dbReference>
<comment type="caution">
    <text evidence="19">The sequence shown here is derived from an EMBL/GenBank/DDBJ whole genome shotgun (WGS) entry which is preliminary data.</text>
</comment>
<evidence type="ECO:0000256" key="9">
    <source>
        <dbReference type="ARBA" id="ARBA00022842"/>
    </source>
</evidence>
<keyword evidence="13" id="KW-0239">DNA-directed DNA polymerase</keyword>
<dbReference type="Pfam" id="PF17921">
    <property type="entry name" value="Integrase_H2C2"/>
    <property type="match status" value="1"/>
</dbReference>
<dbReference type="InterPro" id="IPR000477">
    <property type="entry name" value="RT_dom"/>
</dbReference>
<proteinExistence type="predicted"/>
<evidence type="ECO:0000256" key="2">
    <source>
        <dbReference type="ARBA" id="ARBA00022679"/>
    </source>
</evidence>
<dbReference type="PANTHER" id="PTHR37984:SF5">
    <property type="entry name" value="PROTEIN NYNRIN-LIKE"/>
    <property type="match status" value="1"/>
</dbReference>
<dbReference type="GO" id="GO:0004519">
    <property type="term" value="F:endonuclease activity"/>
    <property type="evidence" value="ECO:0007669"/>
    <property type="project" value="UniProtKB-KW"/>
</dbReference>
<accession>A0AAD7U331</accession>
<keyword evidence="3" id="KW-0548">Nucleotidyltransferase</keyword>
<keyword evidence="2" id="KW-0808">Transferase</keyword>
<evidence type="ECO:0000259" key="17">
    <source>
        <dbReference type="PROSITE" id="PS50878"/>
    </source>
</evidence>
<dbReference type="InterPro" id="IPR041588">
    <property type="entry name" value="Integrase_H2C2"/>
</dbReference>
<evidence type="ECO:0000256" key="5">
    <source>
        <dbReference type="ARBA" id="ARBA00022723"/>
    </source>
</evidence>
<keyword evidence="7" id="KW-0255">Endonuclease</keyword>
<organism evidence="19 20">
    <name type="scientific">Trametes cubensis</name>
    <dbReference type="NCBI Taxonomy" id="1111947"/>
    <lineage>
        <taxon>Eukaryota</taxon>
        <taxon>Fungi</taxon>
        <taxon>Dikarya</taxon>
        <taxon>Basidiomycota</taxon>
        <taxon>Agaricomycotina</taxon>
        <taxon>Agaricomycetes</taxon>
        <taxon>Polyporales</taxon>
        <taxon>Polyporaceae</taxon>
        <taxon>Trametes</taxon>
    </lineage>
</organism>
<keyword evidence="6" id="KW-0064">Aspartyl protease</keyword>
<dbReference type="GO" id="GO:0004190">
    <property type="term" value="F:aspartic-type endopeptidase activity"/>
    <property type="evidence" value="ECO:0007669"/>
    <property type="project" value="UniProtKB-KW"/>
</dbReference>
<sequence length="1153" mass="132617">METIPPSTPHHLIYIYHPGQRTITKANPYNLRVCHIRIVQSLKQVPYQFVRNLSYIRNILHEFEDLFQPVPPGLPPLREVNHTIPLIDENKRYSYHLPRCPEALRAQLSDKIQHYINAGWWEAQPVSQAAPMLCIRKKDGRLRTVVDLRQRNDNTVRDVTPFPDQEQIRSDVARARYRSKLDMSDAYEQTRVVDEDVHKTAFATTFGTFVSRVMQQGDCNAPSTFQRLVTHIFRERLLKSVHVYLDDVFVYTDTLEEHVDTLRWVFSKLREARLYLSLKKADLLSSSMECLGHLIDDRGLHADSDKMIRIRDWPVPKTWNDVQRFLGLVQYLAHFMPDVSSYTGPLSSMMRNGQQFFWRPLHQKCFDEIKRLACKSPILKPIDPSLPDPIWVITDGCPSGVGAMYGQGPEWTTCRPAGFMSKKFTDAQANYGTSEHEALAVVEVLMRWEDKLIGRKFRIVVDHRALKFFNDKRHLTPRIHRWLEYIGRFDCEYHWVEGTKNKVADALSRYYLHEEANTPHPPYDLVTADVRLDPECDLLGEQRVAELRATRIADRRAADPPPDDDGDPAALESSGSGPRLDSIIESRFQLRTCVRNGYEKDTVFKKILEAPNNHPRFKIEDGLIWHLSRENRWVLCIPKVKEGRRMIYEIIIDQAHTTLGHLGYRRTNDYVRRWFWWPGIGQTIEKFCRTCGVCQTTKSSTQKPAGLLHSLPVPDQPWSSIAMDFVGPFPECDGYDYLWVIVDRLTASVHLVPTRTTVRASELAWMFVKEVVRLHGLPTSIVSDRDTKFVSKFWREVHRLLGTKLLMSTAYHPQTDGASERAVRTVSQLLRAAVQPDQRDWAMKVPMVEFAMNSSRNASTGFAPFELTGGCMPRMVQELSPEPALLGVRDFAERALDYLRQAHDNIIASRVEQTHHANKWRRDEGRTDDNPFAVGKLAYLSTEKLNMPKGRAAKLLPKFIGPYRIRRAQPESSTCTLELPPELAGRGIHPTFHVSRLRPHEPNDDTMFPHCDVNVFYDFGDNPYREHLVDDIVAHQWKGNAVLFLVQWADGDTTWEDWSNVQDLEALDRYFEILGVTDWKALPGRQRARGTGRRSRPVANVEQQTSEKQTNGGRTGRAKDVTAVTSQAQEVPVPSGSTPAPTVRRSTRHKNRV</sequence>
<keyword evidence="8" id="KW-0378">Hydrolase</keyword>
<feature type="compositionally biased region" description="Basic residues" evidence="16">
    <location>
        <begin position="1086"/>
        <end position="1096"/>
    </location>
</feature>